<dbReference type="EMBL" id="JYDQ01002946">
    <property type="protein sequence ID" value="KRY03292.1"/>
    <property type="molecule type" value="Genomic_DNA"/>
</dbReference>
<protein>
    <submittedName>
        <fullName evidence="1">Uncharacterized protein</fullName>
    </submittedName>
</protein>
<sequence>MLFTAAVNRPYLHKSQMYCARCGEKRFTCAG</sequence>
<accession>A0A0V0YT47</accession>
<dbReference type="Proteomes" id="UP000054783">
    <property type="component" value="Unassembled WGS sequence"/>
</dbReference>
<comment type="caution">
    <text evidence="1">The sequence shown here is derived from an EMBL/GenBank/DDBJ whole genome shotgun (WGS) entry which is preliminary data.</text>
</comment>
<reference evidence="1 2" key="1">
    <citation type="submission" date="2015-01" db="EMBL/GenBank/DDBJ databases">
        <title>Evolution of Trichinella species and genotypes.</title>
        <authorList>
            <person name="Korhonen P.K."/>
            <person name="Edoardo P."/>
            <person name="Giuseppe L.R."/>
            <person name="Gasser R.B."/>
        </authorList>
    </citation>
    <scope>NUCLEOTIDE SEQUENCE [LARGE SCALE GENOMIC DNA]</scope>
    <source>
        <strain evidence="1">ISS2496</strain>
    </source>
</reference>
<proteinExistence type="predicted"/>
<gene>
    <name evidence="1" type="ORF">T12_4427</name>
</gene>
<keyword evidence="2" id="KW-1185">Reference proteome</keyword>
<name>A0A0V0YT47_9BILA</name>
<evidence type="ECO:0000313" key="1">
    <source>
        <dbReference type="EMBL" id="KRY03292.1"/>
    </source>
</evidence>
<evidence type="ECO:0000313" key="2">
    <source>
        <dbReference type="Proteomes" id="UP000054783"/>
    </source>
</evidence>
<dbReference type="AlphaFoldDB" id="A0A0V0YT47"/>
<organism evidence="1 2">
    <name type="scientific">Trichinella patagoniensis</name>
    <dbReference type="NCBI Taxonomy" id="990121"/>
    <lineage>
        <taxon>Eukaryota</taxon>
        <taxon>Metazoa</taxon>
        <taxon>Ecdysozoa</taxon>
        <taxon>Nematoda</taxon>
        <taxon>Enoplea</taxon>
        <taxon>Dorylaimia</taxon>
        <taxon>Trichinellida</taxon>
        <taxon>Trichinellidae</taxon>
        <taxon>Trichinella</taxon>
    </lineage>
</organism>